<dbReference type="OrthoDB" id="3292822at2"/>
<evidence type="ECO:0008006" key="4">
    <source>
        <dbReference type="Google" id="ProtNLM"/>
    </source>
</evidence>
<protein>
    <recommendedName>
        <fullName evidence="4">Fimbrial assembly protein (PilN)</fullName>
    </recommendedName>
</protein>
<reference evidence="3" key="1">
    <citation type="submission" date="2017-09" db="EMBL/GenBank/DDBJ databases">
        <authorList>
            <person name="Varghese N."/>
            <person name="Submissions S."/>
        </authorList>
    </citation>
    <scope>NUCLEOTIDE SEQUENCE [LARGE SCALE GENOMIC DNA]</scope>
    <source>
        <strain evidence="3">CGMCC 4.6857</strain>
    </source>
</reference>
<feature type="transmembrane region" description="Helical" evidence="1">
    <location>
        <begin position="46"/>
        <end position="65"/>
    </location>
</feature>
<organism evidence="2 3">
    <name type="scientific">Paractinoplanes atraurantiacus</name>
    <dbReference type="NCBI Taxonomy" id="1036182"/>
    <lineage>
        <taxon>Bacteria</taxon>
        <taxon>Bacillati</taxon>
        <taxon>Actinomycetota</taxon>
        <taxon>Actinomycetes</taxon>
        <taxon>Micromonosporales</taxon>
        <taxon>Micromonosporaceae</taxon>
        <taxon>Paractinoplanes</taxon>
    </lineage>
</organism>
<dbReference type="RefSeq" id="WP_097319434.1">
    <property type="nucleotide sequence ID" value="NZ_OBDY01000003.1"/>
</dbReference>
<sequence length="229" mass="24181">MATSTTTLMPIDPAVSPEQASRVLPIRANLLPGELTAGRNARRTRFLLIGAVVVVIGVLAGWYAYAYQQHSDAQTNLDTANGMVEQATDRKSDYSKVTGLMNDETRVQAELKSLLASDTPWSTDFGYIRTDAAAAGVTLTELSGTLTESSSGSATATSVASITVGGTGSDKKKIASFIEKLAAREELTRPYASSVSYEATAENYSFALKVDLTAKALCGRFTTTCGTGD</sequence>
<proteinExistence type="predicted"/>
<name>A0A285H0A0_9ACTN</name>
<dbReference type="EMBL" id="OBDY01000003">
    <property type="protein sequence ID" value="SNY29249.1"/>
    <property type="molecule type" value="Genomic_DNA"/>
</dbReference>
<keyword evidence="3" id="KW-1185">Reference proteome</keyword>
<gene>
    <name evidence="2" type="ORF">SAMN05421748_103217</name>
</gene>
<keyword evidence="1" id="KW-0812">Transmembrane</keyword>
<dbReference type="Proteomes" id="UP000219612">
    <property type="component" value="Unassembled WGS sequence"/>
</dbReference>
<evidence type="ECO:0000256" key="1">
    <source>
        <dbReference type="SAM" id="Phobius"/>
    </source>
</evidence>
<keyword evidence="1" id="KW-0472">Membrane</keyword>
<dbReference type="AlphaFoldDB" id="A0A285H0A0"/>
<evidence type="ECO:0000313" key="3">
    <source>
        <dbReference type="Proteomes" id="UP000219612"/>
    </source>
</evidence>
<keyword evidence="1" id="KW-1133">Transmembrane helix</keyword>
<accession>A0A285H0A0</accession>
<evidence type="ECO:0000313" key="2">
    <source>
        <dbReference type="EMBL" id="SNY29249.1"/>
    </source>
</evidence>